<dbReference type="EMBL" id="JAHJDP010000119">
    <property type="protein sequence ID" value="MBU2693380.1"/>
    <property type="molecule type" value="Genomic_DNA"/>
</dbReference>
<dbReference type="InterPro" id="IPR059226">
    <property type="entry name" value="Choice_anch_Q_dom"/>
</dbReference>
<reference evidence="2" key="1">
    <citation type="submission" date="2021-05" db="EMBL/GenBank/DDBJ databases">
        <title>Energy efficiency and biological interactions define the core microbiome of deep oligotrophic groundwater.</title>
        <authorList>
            <person name="Mehrshad M."/>
            <person name="Lopez-Fernandez M."/>
            <person name="Bell E."/>
            <person name="Bernier-Latmani R."/>
            <person name="Bertilsson S."/>
            <person name="Dopson M."/>
        </authorList>
    </citation>
    <scope>NUCLEOTIDE SEQUENCE</scope>
    <source>
        <strain evidence="2">Modern_marine.mb.64</strain>
    </source>
</reference>
<proteinExistence type="predicted"/>
<accession>A0A948RYJ4</accession>
<dbReference type="Gene3D" id="2.160.20.10">
    <property type="entry name" value="Single-stranded right-handed beta-helix, Pectin lyase-like"/>
    <property type="match status" value="1"/>
</dbReference>
<dbReference type="Proteomes" id="UP000777784">
    <property type="component" value="Unassembled WGS sequence"/>
</dbReference>
<organism evidence="2 3">
    <name type="scientific">Eiseniibacteriota bacterium</name>
    <dbReference type="NCBI Taxonomy" id="2212470"/>
    <lineage>
        <taxon>Bacteria</taxon>
        <taxon>Candidatus Eiseniibacteriota</taxon>
    </lineage>
</organism>
<dbReference type="InterPro" id="IPR012334">
    <property type="entry name" value="Pectin_lyas_fold"/>
</dbReference>
<dbReference type="InterPro" id="IPR025965">
    <property type="entry name" value="FlgD/Vpr_Ig-like"/>
</dbReference>
<feature type="domain" description="FlgD/Vpr Ig-like" evidence="1">
    <location>
        <begin position="317"/>
        <end position="374"/>
    </location>
</feature>
<sequence length="389" mass="42530">MTLTIAAGVRVEFQGHYRLDVRGRLLAFGTASDPVLLTSGDPGAFKIDASLDGAWNGLRFERTSAVNNPSRLEYCVIEYAKSIRDSIFVGPLVCDDYSGLRVVNATIRRNVADYGAAVFCFHCASPQLTGCLIYDNYAFLGGAAVYTLDSYPRLINCTIAHNHDLNPEAMTEAAAVLSYFSKPRITDCILWDNTTNYFIPAQLWEVKPYNTTWSDIDGGWKGEGNIDLDPDFAGAGNDPYSLQSSSPCINAAAPDTAGLLLPALDRAGRPRVAGGRVDIGAYEERPLSNGPSGSSLTAHARLLPNRPNPFHPRTAIAFALDHPRKIAVEIFDLSGRRIRTLSHRRFDAGEHTLIWNGLDTSGRGVAPGVYWVQLRDGTILDSRKIILIR</sequence>
<dbReference type="NCBIfam" id="TIGR04183">
    <property type="entry name" value="Por_Secre_tail"/>
    <property type="match status" value="1"/>
</dbReference>
<gene>
    <name evidence="2" type="ORF">KJ970_20870</name>
</gene>
<dbReference type="Pfam" id="PF13860">
    <property type="entry name" value="FlgD_ig"/>
    <property type="match status" value="1"/>
</dbReference>
<comment type="caution">
    <text evidence="2">The sequence shown here is derived from an EMBL/GenBank/DDBJ whole genome shotgun (WGS) entry which is preliminary data.</text>
</comment>
<dbReference type="AlphaFoldDB" id="A0A948RYJ4"/>
<dbReference type="SUPFAM" id="SSF51126">
    <property type="entry name" value="Pectin lyase-like"/>
    <property type="match status" value="1"/>
</dbReference>
<evidence type="ECO:0000313" key="2">
    <source>
        <dbReference type="EMBL" id="MBU2693380.1"/>
    </source>
</evidence>
<evidence type="ECO:0000313" key="3">
    <source>
        <dbReference type="Proteomes" id="UP000777784"/>
    </source>
</evidence>
<dbReference type="Gene3D" id="2.60.40.4070">
    <property type="match status" value="1"/>
</dbReference>
<name>A0A948RYJ4_UNCEI</name>
<dbReference type="InterPro" id="IPR026444">
    <property type="entry name" value="Secre_tail"/>
</dbReference>
<dbReference type="InterPro" id="IPR011050">
    <property type="entry name" value="Pectin_lyase_fold/virulence"/>
</dbReference>
<dbReference type="NCBIfam" id="NF041518">
    <property type="entry name" value="choice_anch_Q"/>
    <property type="match status" value="1"/>
</dbReference>
<protein>
    <submittedName>
        <fullName evidence="2">T9SS type A sorting domain-containing protein</fullName>
    </submittedName>
</protein>
<evidence type="ECO:0000259" key="1">
    <source>
        <dbReference type="Pfam" id="PF13860"/>
    </source>
</evidence>